<dbReference type="PANTHER" id="PTHR43857">
    <property type="entry name" value="BLR7761 PROTEIN"/>
    <property type="match status" value="1"/>
</dbReference>
<name>A0A2U3P0Z6_9MYCO</name>
<organism evidence="1 2">
    <name type="scientific">Mycobacterium rhizamassiliense</name>
    <dbReference type="NCBI Taxonomy" id="1841860"/>
    <lineage>
        <taxon>Bacteria</taxon>
        <taxon>Bacillati</taxon>
        <taxon>Actinomycetota</taxon>
        <taxon>Actinomycetes</taxon>
        <taxon>Mycobacteriales</taxon>
        <taxon>Mycobacteriaceae</taxon>
        <taxon>Mycobacterium</taxon>
    </lineage>
</organism>
<dbReference type="CDD" id="cd06154">
    <property type="entry name" value="YjgF_YER057c_UK114_like_6"/>
    <property type="match status" value="1"/>
</dbReference>
<dbReference type="Gene3D" id="3.30.1330.40">
    <property type="entry name" value="RutC-like"/>
    <property type="match status" value="1"/>
</dbReference>
<proteinExistence type="predicted"/>
<evidence type="ECO:0000313" key="1">
    <source>
        <dbReference type="EMBL" id="SPM37404.1"/>
    </source>
</evidence>
<dbReference type="EMBL" id="FUFA01000005">
    <property type="protein sequence ID" value="SPM37404.1"/>
    <property type="molecule type" value="Genomic_DNA"/>
</dbReference>
<reference evidence="1 2" key="1">
    <citation type="submission" date="2017-01" db="EMBL/GenBank/DDBJ databases">
        <authorList>
            <consortium name="Urmite Genomes"/>
        </authorList>
    </citation>
    <scope>NUCLEOTIDE SEQUENCE [LARGE SCALE GENOMIC DNA]</scope>
    <source>
        <strain evidence="1 2">AB57</strain>
    </source>
</reference>
<dbReference type="Proteomes" id="UP000240988">
    <property type="component" value="Unassembled WGS sequence"/>
</dbReference>
<protein>
    <submittedName>
        <fullName evidence="1">Enamine deaminase RidA, house cleaning of reactive enamine intermediates, YjgF/YER057c/UK114 family</fullName>
    </submittedName>
</protein>
<dbReference type="STRING" id="1841860.GCA_900157375_05254"/>
<dbReference type="AlphaFoldDB" id="A0A2U3P0Z6"/>
<keyword evidence="2" id="KW-1185">Reference proteome</keyword>
<dbReference type="PANTHER" id="PTHR43857:SF1">
    <property type="entry name" value="YJGH FAMILY PROTEIN"/>
    <property type="match status" value="1"/>
</dbReference>
<dbReference type="InterPro" id="IPR035959">
    <property type="entry name" value="RutC-like_sf"/>
</dbReference>
<gene>
    <name evidence="1" type="ORF">MRAB57_5251</name>
</gene>
<evidence type="ECO:0000313" key="2">
    <source>
        <dbReference type="Proteomes" id="UP000240988"/>
    </source>
</evidence>
<sequence length="145" mass="15753">MFRDHIVATAEDRYRDRMTANRKLVSSGSEFESTVGYSRAVRVGPYVAVAGTTGAGPAGDIAEQTRDALRRIEIALHQAGATLTDVVRTRMFVTDISRWREVGAVHAEVFGEIRPAASMVEVSALIAPELMVEIEVDAYVESPAS</sequence>
<dbReference type="SUPFAM" id="SSF55298">
    <property type="entry name" value="YjgF-like"/>
    <property type="match status" value="1"/>
</dbReference>
<dbReference type="Pfam" id="PF01042">
    <property type="entry name" value="Ribonuc_L-PSP"/>
    <property type="match status" value="1"/>
</dbReference>
<accession>A0A2U3P0Z6</accession>
<dbReference type="InterPro" id="IPR006175">
    <property type="entry name" value="YjgF/YER057c/UK114"/>
</dbReference>